<evidence type="ECO:0000313" key="4">
    <source>
        <dbReference type="Proteomes" id="UP000582231"/>
    </source>
</evidence>
<name>A0A852RER8_9ACTN</name>
<evidence type="ECO:0000313" key="3">
    <source>
        <dbReference type="EMBL" id="NYD31777.1"/>
    </source>
</evidence>
<keyword evidence="4" id="KW-1185">Reference proteome</keyword>
<evidence type="ECO:0008006" key="5">
    <source>
        <dbReference type="Google" id="ProtNLM"/>
    </source>
</evidence>
<dbReference type="RefSeq" id="WP_179728046.1">
    <property type="nucleotide sequence ID" value="NZ_BAABEF010000001.1"/>
</dbReference>
<sequence length="774" mass="75682">MPSVVRPFALFVLTLLLVPLSAVVTAAPASADTPFTVNSSLDAPDAALNGTCATAGGVCTLRAALQEAASAGGTVVRITIDLPADTTITLGNHVSIPPNTTVDGCADDASRPCVTLSGDFAGAPVRVSGQGAALRNVAVVSSESASVGIALSGADTTLSQVWVGMTTLGVAHPLSIGVRVTGDRASIGSEYDEFRTTIVNAATGIEVSGADYVAVNATNLGLNADGAPGQQNGHDVAGGQVGILVAENGADVPQSVNIGNTLSAGQHATPACDGVCNAIGQMSQAGIRVAPGAVGASVYVNGSYLGLASDGTTPAAAPGAVGIDAGPGFVQAGTNGPASRNVIAGGAYGVRQTGPEGSVSIQETLIGTDATGAIALAPTVVGIAADGDYAGVSSSRIVVASDATGVVLNGDEGTVTGNVFGLLADGTAAPMAHAVRVVGDRSDIGSTVVEDRNVICSASGAAVVIAGGDRTTVSRNRIGVDEVGAACTGQRANGSGVVVKDVGGDVATRNSIGSVLGSGNTVSNSLHNAITIASTGHNKALHNTGSGNAGLMLDVGGLSAGKPDDGDGPGNPAEENGNVSTPQVQVARDALVSGDGGGAGDYVYLYATDSAAGTAPHGVGALLGQSQVKGDGNGLWTITPAAPISPGTRVAVVSESRSPDTGDAVSEFSTVVTVVATPGGPGTTTPLTVAGSPTLKGRARVGKRLKVVIPASAPTGAVVSVQWLVGRRVIAGATGPALKLGGRHLGRKVSARVTWTLPGSAPVVLTTARIRVKR</sequence>
<organism evidence="3 4">
    <name type="scientific">Nocardioides kongjuensis</name>
    <dbReference type="NCBI Taxonomy" id="349522"/>
    <lineage>
        <taxon>Bacteria</taxon>
        <taxon>Bacillati</taxon>
        <taxon>Actinomycetota</taxon>
        <taxon>Actinomycetes</taxon>
        <taxon>Propionibacteriales</taxon>
        <taxon>Nocardioidaceae</taxon>
        <taxon>Nocardioides</taxon>
    </lineage>
</organism>
<dbReference type="EMBL" id="JACCBF010000001">
    <property type="protein sequence ID" value="NYD31777.1"/>
    <property type="molecule type" value="Genomic_DNA"/>
</dbReference>
<feature type="signal peptide" evidence="2">
    <location>
        <begin position="1"/>
        <end position="31"/>
    </location>
</feature>
<dbReference type="Proteomes" id="UP000582231">
    <property type="component" value="Unassembled WGS sequence"/>
</dbReference>
<protein>
    <recommendedName>
        <fullName evidence="5">CSLREA domain-containing protein</fullName>
    </recommendedName>
</protein>
<keyword evidence="2" id="KW-0732">Signal</keyword>
<feature type="region of interest" description="Disordered" evidence="1">
    <location>
        <begin position="554"/>
        <end position="579"/>
    </location>
</feature>
<dbReference type="AlphaFoldDB" id="A0A852RER8"/>
<feature type="chain" id="PRO_5032559947" description="CSLREA domain-containing protein" evidence="2">
    <location>
        <begin position="32"/>
        <end position="774"/>
    </location>
</feature>
<reference evidence="3 4" key="1">
    <citation type="submission" date="2020-07" db="EMBL/GenBank/DDBJ databases">
        <title>Sequencing the genomes of 1000 actinobacteria strains.</title>
        <authorList>
            <person name="Klenk H.-P."/>
        </authorList>
    </citation>
    <scope>NUCLEOTIDE SEQUENCE [LARGE SCALE GENOMIC DNA]</scope>
    <source>
        <strain evidence="3 4">DSM 19082</strain>
    </source>
</reference>
<proteinExistence type="predicted"/>
<dbReference type="Gene3D" id="2.60.40.2700">
    <property type="match status" value="1"/>
</dbReference>
<gene>
    <name evidence="3" type="ORF">BJ958_003323</name>
</gene>
<evidence type="ECO:0000256" key="2">
    <source>
        <dbReference type="SAM" id="SignalP"/>
    </source>
</evidence>
<comment type="caution">
    <text evidence="3">The sequence shown here is derived from an EMBL/GenBank/DDBJ whole genome shotgun (WGS) entry which is preliminary data.</text>
</comment>
<accession>A0A852RER8</accession>
<evidence type="ECO:0000256" key="1">
    <source>
        <dbReference type="SAM" id="MobiDB-lite"/>
    </source>
</evidence>